<dbReference type="InterPro" id="IPR016155">
    <property type="entry name" value="Mopterin_synth/thiamin_S_b"/>
</dbReference>
<dbReference type="Gene3D" id="3.10.20.30">
    <property type="match status" value="1"/>
</dbReference>
<comment type="caution">
    <text evidence="1">The sequence shown here is derived from an EMBL/GenBank/DDBJ whole genome shotgun (WGS) entry which is preliminary data.</text>
</comment>
<dbReference type="Proteomes" id="UP000614469">
    <property type="component" value="Unassembled WGS sequence"/>
</dbReference>
<organism evidence="1 2">
    <name type="scientific">Candidatus Desulfolinea nitratireducens</name>
    <dbReference type="NCBI Taxonomy" id="2841698"/>
    <lineage>
        <taxon>Bacteria</taxon>
        <taxon>Bacillati</taxon>
        <taxon>Chloroflexota</taxon>
        <taxon>Anaerolineae</taxon>
        <taxon>Anaerolineales</taxon>
        <taxon>Anaerolineales incertae sedis</taxon>
        <taxon>Candidatus Desulfolinea</taxon>
    </lineage>
</organism>
<gene>
    <name evidence="1" type="ORF">H8E29_05440</name>
</gene>
<dbReference type="Pfam" id="PF02597">
    <property type="entry name" value="ThiS"/>
    <property type="match status" value="1"/>
</dbReference>
<dbReference type="InterPro" id="IPR003749">
    <property type="entry name" value="ThiS/MoaD-like"/>
</dbReference>
<dbReference type="SUPFAM" id="SSF54285">
    <property type="entry name" value="MoaD/ThiS"/>
    <property type="match status" value="1"/>
</dbReference>
<protein>
    <submittedName>
        <fullName evidence="1">MoaD/ThiS family protein</fullName>
    </submittedName>
</protein>
<reference evidence="1 2" key="1">
    <citation type="submission" date="2020-08" db="EMBL/GenBank/DDBJ databases">
        <title>Bridging the membrane lipid divide: bacteria of the FCB group superphylum have the potential to synthesize archaeal ether lipids.</title>
        <authorList>
            <person name="Villanueva L."/>
            <person name="Von Meijenfeldt F.A.B."/>
            <person name="Westbye A.B."/>
            <person name="Yadav S."/>
            <person name="Hopmans E.C."/>
            <person name="Dutilh B.E."/>
            <person name="Sinninghe Damste J.S."/>
        </authorList>
    </citation>
    <scope>NUCLEOTIDE SEQUENCE [LARGE SCALE GENOMIC DNA]</scope>
    <source>
        <strain evidence="1">NIOZ-UU36</strain>
    </source>
</reference>
<name>A0A8J6NJ04_9CHLR</name>
<dbReference type="InterPro" id="IPR012675">
    <property type="entry name" value="Beta-grasp_dom_sf"/>
</dbReference>
<sequence>MKISIRLIATFMELLPPGTKGNKIEIEVPEGTTASVVMAQFNVPQDASSVIVVNGLTVPLSTLLVEGDVVSAFSAVAGG</sequence>
<dbReference type="AlphaFoldDB" id="A0A8J6NJ04"/>
<dbReference type="EMBL" id="JACNJN010000077">
    <property type="protein sequence ID" value="MBC8334687.1"/>
    <property type="molecule type" value="Genomic_DNA"/>
</dbReference>
<evidence type="ECO:0000313" key="2">
    <source>
        <dbReference type="Proteomes" id="UP000614469"/>
    </source>
</evidence>
<proteinExistence type="predicted"/>
<evidence type="ECO:0000313" key="1">
    <source>
        <dbReference type="EMBL" id="MBC8334687.1"/>
    </source>
</evidence>
<accession>A0A8J6NJ04</accession>